<dbReference type="PANTHER" id="PTHR48098">
    <property type="entry name" value="ENTEROCHELIN ESTERASE-RELATED"/>
    <property type="match status" value="1"/>
</dbReference>
<proteinExistence type="predicted"/>
<dbReference type="PANTHER" id="PTHR48098:SF1">
    <property type="entry name" value="DIACYLGLYCEROL ACYLTRANSFERASE_MYCOLYLTRANSFERASE AG85A"/>
    <property type="match status" value="1"/>
</dbReference>
<name>A0A3D8Y533_9BACT</name>
<accession>A0A3D8Y533</accession>
<protein>
    <recommendedName>
        <fullName evidence="3">Esterase family protein</fullName>
    </recommendedName>
</protein>
<sequence>MKTLTKEIFETVNKSVFSNIVKITSPHRLGIRLVLLSMLLIRLEADASKVDTLQVHSTSINKQIFTLVIKPEKGGSYPSVYVLHGYSGNPIRTIQVDIPSLRKLADLYQIVFVIPDGGYDKWYLNSNKQKNVQYESFLGEELPAYIDLNYPTIKSRFARAIMGWSMGGYGSLRVGGKYSSKFGAIGSMCGAVSIEPYMKGFGIDQLIDVADWKSYDILSNCAQYQFT</sequence>
<organism evidence="1 2">
    <name type="scientific">Dyadobacter luteus</name>
    <dbReference type="NCBI Taxonomy" id="2259619"/>
    <lineage>
        <taxon>Bacteria</taxon>
        <taxon>Pseudomonadati</taxon>
        <taxon>Bacteroidota</taxon>
        <taxon>Cytophagia</taxon>
        <taxon>Cytophagales</taxon>
        <taxon>Spirosomataceae</taxon>
        <taxon>Dyadobacter</taxon>
    </lineage>
</organism>
<dbReference type="InterPro" id="IPR029058">
    <property type="entry name" value="AB_hydrolase_fold"/>
</dbReference>
<keyword evidence="2" id="KW-1185">Reference proteome</keyword>
<gene>
    <name evidence="1" type="ORF">DSL64_23800</name>
</gene>
<evidence type="ECO:0008006" key="3">
    <source>
        <dbReference type="Google" id="ProtNLM"/>
    </source>
</evidence>
<dbReference type="Gene3D" id="3.40.50.1820">
    <property type="entry name" value="alpha/beta hydrolase"/>
    <property type="match status" value="1"/>
</dbReference>
<dbReference type="EMBL" id="QNUL01000028">
    <property type="protein sequence ID" value="REA57383.1"/>
    <property type="molecule type" value="Genomic_DNA"/>
</dbReference>
<dbReference type="SUPFAM" id="SSF53474">
    <property type="entry name" value="alpha/beta-Hydrolases"/>
    <property type="match status" value="1"/>
</dbReference>
<dbReference type="OrthoDB" id="9803578at2"/>
<dbReference type="Pfam" id="PF00756">
    <property type="entry name" value="Esterase"/>
    <property type="match status" value="1"/>
</dbReference>
<evidence type="ECO:0000313" key="2">
    <source>
        <dbReference type="Proteomes" id="UP000256373"/>
    </source>
</evidence>
<dbReference type="Proteomes" id="UP000256373">
    <property type="component" value="Unassembled WGS sequence"/>
</dbReference>
<evidence type="ECO:0000313" key="1">
    <source>
        <dbReference type="EMBL" id="REA57383.1"/>
    </source>
</evidence>
<dbReference type="InterPro" id="IPR050583">
    <property type="entry name" value="Mycobacterial_A85_antigen"/>
</dbReference>
<dbReference type="RefSeq" id="WP_115833459.1">
    <property type="nucleotide sequence ID" value="NZ_QNUL01000028.1"/>
</dbReference>
<dbReference type="InterPro" id="IPR000801">
    <property type="entry name" value="Esterase-like"/>
</dbReference>
<dbReference type="AlphaFoldDB" id="A0A3D8Y533"/>
<reference evidence="1 2" key="1">
    <citation type="submission" date="2018-07" db="EMBL/GenBank/DDBJ databases">
        <title>Dyadobacter roseus sp. nov., isolated from rose rhizosphere soil.</title>
        <authorList>
            <person name="Chen L."/>
        </authorList>
    </citation>
    <scope>NUCLEOTIDE SEQUENCE [LARGE SCALE GENOMIC DNA]</scope>
    <source>
        <strain evidence="1 2">RS19</strain>
    </source>
</reference>
<comment type="caution">
    <text evidence="1">The sequence shown here is derived from an EMBL/GenBank/DDBJ whole genome shotgun (WGS) entry which is preliminary data.</text>
</comment>
<dbReference type="GO" id="GO:0016747">
    <property type="term" value="F:acyltransferase activity, transferring groups other than amino-acyl groups"/>
    <property type="evidence" value="ECO:0007669"/>
    <property type="project" value="TreeGrafter"/>
</dbReference>